<protein>
    <submittedName>
        <fullName evidence="1">Uncharacterized protein</fullName>
    </submittedName>
</protein>
<accession>A0A2D2DG62</accession>
<gene>
    <name evidence="1" type="ORF">CR152_05200</name>
</gene>
<evidence type="ECO:0000313" key="1">
    <source>
        <dbReference type="EMBL" id="ATQ73982.1"/>
    </source>
</evidence>
<evidence type="ECO:0000313" key="2">
    <source>
        <dbReference type="Proteomes" id="UP000229897"/>
    </source>
</evidence>
<dbReference type="KEGG" id="mass:CR152_05200"/>
<sequence>MNCAVLIHLQRASDGLTAWVSHTADDGIDTLLSCVPLARLPLALYPQRDTLLADWQSLCAARELVPVWPAFWRVFWHTLTRTRDHAPLPMPQRVAPAARPPATAAHPRAFRGTKYQPPKQPVPILDISAWLSDHRLLDGFFARHDFAHLPCLDAHGHPLLNFPGPDQAPTVCALLAHGAGIEAAQWPALPEAFRRAFAWSLRMAPAHTLLAWLHVWRGLGSPQQGVELVLPARLCALAPGAHKWAMLALHLPPTRQIVFLRAVLAQRACLLPCDAISVTQLMELDAASADEQRFDLYVNALLSNLSHQVSAAYTLCGCLLAERCTDANRISTLRAYLFTDKNCAHVPMADIDRMSRAVGTDGQFWELIAWENCGKLPGFDHVLRETCWEQLGTDAADQWMAIFKDIQSDEEDEEKNARRWRAYAAIFPEWHRGLIALSGPWQVKYVRMLRSHASGWDDVDSLRESVRYLLPLQQRLCRPPFSATADGDAVLSSMARNLPVEGWRQLAATGEQTWLMVERACRRDNDARLIRYGLFSLTQCWPAFTLRLFSTSPIRLMRTARLLGCLRYERRRQFLSETSHAAWFTTNWDHAEPYEACRTLYRLCIEVGLNSPVPRRLRDHIEGEITLTDKQIARHCRVSLARLPTVLLAALEWHIWRSIDMPFNLRGQSSAASHAVRLLAGVDDNRKGLRRFLLEHGQGRTHAYLDHPLNRAWFARHPRINADLWCGKAPAPTGEGTHGIRLAIETDPLETLMLGTYVGSCLGLGGYFDYSAVACLLDANKQVIYARDAAGRVLARQLVAIDERDRLVMFEVYPASAPESLVREFHAFCQVLANAVGIDMYRHREHDDYEVATVLARDWRDDGAAQDREELLA</sequence>
<dbReference type="EMBL" id="CP024608">
    <property type="protein sequence ID" value="ATQ73982.1"/>
    <property type="molecule type" value="Genomic_DNA"/>
</dbReference>
<dbReference type="OrthoDB" id="8768613at2"/>
<dbReference type="AlphaFoldDB" id="A0A2D2DG62"/>
<proteinExistence type="predicted"/>
<dbReference type="Proteomes" id="UP000229897">
    <property type="component" value="Chromosome"/>
</dbReference>
<reference evidence="1" key="1">
    <citation type="submission" date="2017-10" db="EMBL/GenBank/DDBJ databases">
        <title>Massilia psychrophilum sp. nov., a novel purple-pigmented bacterium isolated from Tianshan glacier, Xinjiang Municipality, China.</title>
        <authorList>
            <person name="Wang H."/>
        </authorList>
    </citation>
    <scope>NUCLEOTIDE SEQUENCE [LARGE SCALE GENOMIC DNA]</scope>
    <source>
        <strain evidence="1">B2</strain>
    </source>
</reference>
<name>A0A2D2DG62_9BURK</name>
<keyword evidence="2" id="KW-1185">Reference proteome</keyword>
<organism evidence="1 2">
    <name type="scientific">Massilia violaceinigra</name>
    <dbReference type="NCBI Taxonomy" id="2045208"/>
    <lineage>
        <taxon>Bacteria</taxon>
        <taxon>Pseudomonadati</taxon>
        <taxon>Pseudomonadota</taxon>
        <taxon>Betaproteobacteria</taxon>
        <taxon>Burkholderiales</taxon>
        <taxon>Oxalobacteraceae</taxon>
        <taxon>Telluria group</taxon>
        <taxon>Massilia</taxon>
    </lineage>
</organism>
<dbReference type="RefSeq" id="WP_099873970.1">
    <property type="nucleotide sequence ID" value="NZ_CP024608.1"/>
</dbReference>